<evidence type="ECO:0000256" key="1">
    <source>
        <dbReference type="SAM" id="SignalP"/>
    </source>
</evidence>
<dbReference type="Proteomes" id="UP000004478">
    <property type="component" value="Unassembled WGS sequence"/>
</dbReference>
<keyword evidence="3" id="KW-1185">Reference proteome</keyword>
<feature type="chain" id="PRO_5003848302" evidence="1">
    <location>
        <begin position="22"/>
        <end position="152"/>
    </location>
</feature>
<dbReference type="RefSeq" id="WP_009183791.1">
    <property type="nucleotide sequence ID" value="NZ_AMGM01000007.1"/>
</dbReference>
<proteinExistence type="predicted"/>
<reference evidence="2 3" key="1">
    <citation type="journal article" date="2012" name="J. Bacteriol.">
        <title>Draft Genome Sequence of Cecembia lonarensis Strain LW9T, Isolated from Lonar Lake, a Haloalkaline Lake in India.</title>
        <authorList>
            <person name="Shivaji S."/>
            <person name="Ara S."/>
            <person name="Singh A."/>
            <person name="Pinnaka A.K."/>
        </authorList>
    </citation>
    <scope>NUCLEOTIDE SEQUENCE [LARGE SCALE GENOMIC DNA]</scope>
    <source>
        <strain evidence="2 3">LW9</strain>
    </source>
</reference>
<gene>
    <name evidence="2" type="ORF">B879_00746</name>
</gene>
<dbReference type="PROSITE" id="PS51257">
    <property type="entry name" value="PROKAR_LIPOPROTEIN"/>
    <property type="match status" value="1"/>
</dbReference>
<keyword evidence="1" id="KW-0732">Signal</keyword>
<evidence type="ECO:0000313" key="2">
    <source>
        <dbReference type="EMBL" id="EKB50544.1"/>
    </source>
</evidence>
<dbReference type="OrthoDB" id="825810at2"/>
<sequence>MKIRVPIFLLTLLWLSSCACDGETLFKGIMWSMNKLAGDGYFPSSKIMAIGNFERVEVNMQKSFHDGVRYNEVELRLINGRGPQLHVGEEIIARKVAEIYAVEFSKINEYDAVKITFIQTDPFNPDNLAMSEYHFRVEDLISDQNPSDYGLQ</sequence>
<accession>K1M2M1</accession>
<dbReference type="EMBL" id="AMGM01000007">
    <property type="protein sequence ID" value="EKB50544.1"/>
    <property type="molecule type" value="Genomic_DNA"/>
</dbReference>
<organism evidence="2 3">
    <name type="scientific">Cecembia lonarensis (strain CCUG 58316 / KCTC 22772 / LW9)</name>
    <dbReference type="NCBI Taxonomy" id="1225176"/>
    <lineage>
        <taxon>Bacteria</taxon>
        <taxon>Pseudomonadati</taxon>
        <taxon>Bacteroidota</taxon>
        <taxon>Cytophagia</taxon>
        <taxon>Cytophagales</taxon>
        <taxon>Cyclobacteriaceae</taxon>
        <taxon>Cecembia</taxon>
    </lineage>
</organism>
<protein>
    <submittedName>
        <fullName evidence="2">Uncharacterized protein</fullName>
    </submittedName>
</protein>
<feature type="signal peptide" evidence="1">
    <location>
        <begin position="1"/>
        <end position="21"/>
    </location>
</feature>
<dbReference type="AlphaFoldDB" id="K1M2M1"/>
<name>K1M2M1_CECL9</name>
<comment type="caution">
    <text evidence="2">The sequence shown here is derived from an EMBL/GenBank/DDBJ whole genome shotgun (WGS) entry which is preliminary data.</text>
</comment>
<evidence type="ECO:0000313" key="3">
    <source>
        <dbReference type="Proteomes" id="UP000004478"/>
    </source>
</evidence>